<dbReference type="AlphaFoldDB" id="A0A1I8AX22"/>
<dbReference type="Proteomes" id="UP000095281">
    <property type="component" value="Unplaced"/>
</dbReference>
<keyword evidence="1" id="KW-1185">Reference proteome</keyword>
<accession>A0A1I8AX22</accession>
<dbReference type="WBParaSite" id="MhA1_Contig1006.frz3.gene8">
    <property type="protein sequence ID" value="MhA1_Contig1006.frz3.gene8"/>
    <property type="gene ID" value="MhA1_Contig1006.frz3.gene8"/>
</dbReference>
<sequence length="144" mass="16466">MSIVMELGGKSLNNYFEQNNLLINNSVELRESNKREEVLTNIFICSAKALKQFHEFGVHNDIKADNFVIPHQSITDPLTTCKLIDLNLSKIRGQLNITGEYIQGCLLENPNHRPSMRAIVNFLEKICHRFSYELQNSVGNLCED</sequence>
<evidence type="ECO:0000313" key="1">
    <source>
        <dbReference type="Proteomes" id="UP000095281"/>
    </source>
</evidence>
<name>A0A1I8AX22_MELHA</name>
<protein>
    <submittedName>
        <fullName evidence="2">Protein kinase domain-containing protein</fullName>
    </submittedName>
</protein>
<dbReference type="Gene3D" id="1.10.510.10">
    <property type="entry name" value="Transferase(Phosphotransferase) domain 1"/>
    <property type="match status" value="1"/>
</dbReference>
<evidence type="ECO:0000313" key="2">
    <source>
        <dbReference type="WBParaSite" id="MhA1_Contig1006.frz3.gene8"/>
    </source>
</evidence>
<dbReference type="SUPFAM" id="SSF56112">
    <property type="entry name" value="Protein kinase-like (PK-like)"/>
    <property type="match status" value="1"/>
</dbReference>
<reference evidence="2" key="1">
    <citation type="submission" date="2016-11" db="UniProtKB">
        <authorList>
            <consortium name="WormBaseParasite"/>
        </authorList>
    </citation>
    <scope>IDENTIFICATION</scope>
</reference>
<proteinExistence type="predicted"/>
<organism evidence="1 2">
    <name type="scientific">Meloidogyne hapla</name>
    <name type="common">Root-knot nematode worm</name>
    <dbReference type="NCBI Taxonomy" id="6305"/>
    <lineage>
        <taxon>Eukaryota</taxon>
        <taxon>Metazoa</taxon>
        <taxon>Ecdysozoa</taxon>
        <taxon>Nematoda</taxon>
        <taxon>Chromadorea</taxon>
        <taxon>Rhabditida</taxon>
        <taxon>Tylenchina</taxon>
        <taxon>Tylenchomorpha</taxon>
        <taxon>Tylenchoidea</taxon>
        <taxon>Meloidogynidae</taxon>
        <taxon>Meloidogyninae</taxon>
        <taxon>Meloidogyne</taxon>
    </lineage>
</organism>
<dbReference type="InterPro" id="IPR011009">
    <property type="entry name" value="Kinase-like_dom_sf"/>
</dbReference>